<name>A0A974H6G8_XENLA</name>
<protein>
    <submittedName>
        <fullName evidence="1">Uncharacterized protein</fullName>
    </submittedName>
</protein>
<dbReference type="OMA" id="ESCSHLT"/>
<reference evidence="2" key="1">
    <citation type="journal article" date="2016" name="Nature">
        <title>Genome evolution in the allotetraploid frog Xenopus laevis.</title>
        <authorList>
            <person name="Session A.M."/>
            <person name="Uno Y."/>
            <person name="Kwon T."/>
            <person name="Chapman J.A."/>
            <person name="Toyoda A."/>
            <person name="Takahashi S."/>
            <person name="Fukui A."/>
            <person name="Hikosaka A."/>
            <person name="Suzuki A."/>
            <person name="Kondo M."/>
            <person name="van Heeringen S.J."/>
            <person name="Quigley I."/>
            <person name="Heinz S."/>
            <person name="Ogino H."/>
            <person name="Ochi H."/>
            <person name="Hellsten U."/>
            <person name="Lyons J.B."/>
            <person name="Simakov O."/>
            <person name="Putnam N."/>
            <person name="Stites J."/>
            <person name="Kuroki Y."/>
            <person name="Tanaka T."/>
            <person name="Michiue T."/>
            <person name="Watanabe M."/>
            <person name="Bogdanovic O."/>
            <person name="Lister R."/>
            <person name="Georgiou G."/>
            <person name="Paranjpe S.S."/>
            <person name="van Kruijsbergen I."/>
            <person name="Shu S."/>
            <person name="Carlson J."/>
            <person name="Kinoshita T."/>
            <person name="Ohta Y."/>
            <person name="Mawaribuchi S."/>
            <person name="Jenkins J."/>
            <person name="Grimwood J."/>
            <person name="Schmutz J."/>
            <person name="Mitros T."/>
            <person name="Mozaffari S.V."/>
            <person name="Suzuki Y."/>
            <person name="Haramoto Y."/>
            <person name="Yamamoto T.S."/>
            <person name="Takagi C."/>
            <person name="Heald R."/>
            <person name="Miller K."/>
            <person name="Haudenschild C."/>
            <person name="Kitzman J."/>
            <person name="Nakayama T."/>
            <person name="Izutsu Y."/>
            <person name="Robert J."/>
            <person name="Fortriede J."/>
            <person name="Burns K."/>
            <person name="Lotay V."/>
            <person name="Karimi K."/>
            <person name="Yasuoka Y."/>
            <person name="Dichmann D.S."/>
            <person name="Flajnik M.F."/>
            <person name="Houston D.W."/>
            <person name="Shendure J."/>
            <person name="DuPasquier L."/>
            <person name="Vize P.D."/>
            <person name="Zorn A.M."/>
            <person name="Ito M."/>
            <person name="Marcotte E.M."/>
            <person name="Wallingford J.B."/>
            <person name="Ito Y."/>
            <person name="Asashima M."/>
            <person name="Ueno N."/>
            <person name="Matsuda Y."/>
            <person name="Veenstra G.J."/>
            <person name="Fujiyama A."/>
            <person name="Harland R.M."/>
            <person name="Taira M."/>
            <person name="Rokhsar D.S."/>
        </authorList>
    </citation>
    <scope>NUCLEOTIDE SEQUENCE [LARGE SCALE GENOMIC DNA]</scope>
    <source>
        <strain evidence="2">J</strain>
    </source>
</reference>
<feature type="non-terminal residue" evidence="1">
    <location>
        <position position="11"/>
    </location>
</feature>
<dbReference type="Proteomes" id="UP000694892">
    <property type="component" value="Chromosome 8S"/>
</dbReference>
<gene>
    <name evidence="1" type="ORF">XELAEV_180425782mg</name>
</gene>
<proteinExistence type="predicted"/>
<evidence type="ECO:0000313" key="1">
    <source>
        <dbReference type="EMBL" id="OCT66320.1"/>
    </source>
</evidence>
<accession>A0A974H6G8</accession>
<organism evidence="1 2">
    <name type="scientific">Xenopus laevis</name>
    <name type="common">African clawed frog</name>
    <dbReference type="NCBI Taxonomy" id="8355"/>
    <lineage>
        <taxon>Eukaryota</taxon>
        <taxon>Metazoa</taxon>
        <taxon>Chordata</taxon>
        <taxon>Craniata</taxon>
        <taxon>Vertebrata</taxon>
        <taxon>Euteleostomi</taxon>
        <taxon>Amphibia</taxon>
        <taxon>Batrachia</taxon>
        <taxon>Anura</taxon>
        <taxon>Pipoidea</taxon>
        <taxon>Pipidae</taxon>
        <taxon>Xenopodinae</taxon>
        <taxon>Xenopus</taxon>
        <taxon>Xenopus</taxon>
    </lineage>
</organism>
<sequence>MPSLQRRKTIG</sequence>
<dbReference type="EMBL" id="CM004481">
    <property type="protein sequence ID" value="OCT66320.1"/>
    <property type="molecule type" value="Genomic_DNA"/>
</dbReference>
<evidence type="ECO:0000313" key="2">
    <source>
        <dbReference type="Proteomes" id="UP000694892"/>
    </source>
</evidence>